<gene>
    <name evidence="2" type="ORF">ISU10_13765</name>
</gene>
<protein>
    <submittedName>
        <fullName evidence="2">Uncharacterized protein</fullName>
    </submittedName>
</protein>
<dbReference type="Proteomes" id="UP000660668">
    <property type="component" value="Unassembled WGS sequence"/>
</dbReference>
<keyword evidence="3" id="KW-1185">Reference proteome</keyword>
<reference evidence="2" key="1">
    <citation type="submission" date="2020-11" db="EMBL/GenBank/DDBJ databases">
        <title>Nocardioides cynanchi sp. nov., isolated from soil of rhizosphere of Cynanchum wilfordii.</title>
        <authorList>
            <person name="Lee J.-S."/>
            <person name="Suh M.K."/>
            <person name="Kim J.-S."/>
        </authorList>
    </citation>
    <scope>NUCLEOTIDE SEQUENCE</scope>
    <source>
        <strain evidence="2">KCTC 19276</strain>
    </source>
</reference>
<accession>A0A930VLB4</accession>
<name>A0A930VLB4_9ACTN</name>
<comment type="caution">
    <text evidence="2">The sequence shown here is derived from an EMBL/GenBank/DDBJ whole genome shotgun (WGS) entry which is preliminary data.</text>
</comment>
<sequence length="353" mass="39641">MRATPYPDLPVFHPARPGLVAPVPLDPTGREGPTRAQARGGRWRRTSKGLYVPSTVDGSLVDQRIVEAAATLPEYGGVTGWAQLHWMGGRWFGGLEPDGRTPRPVTLVTTRNDIRPQAGFLVSGEHLDGYELLWHEGLHVTTSVRSLLFEVRFARTLWLAVQAIDMAAYSDLVSIAELAAYIRTHVGWPGIRQARAAVELADENAWSPRETWLRMVWVCEAGFPRPRLNTPVFDLHGRHLGTPDLLGVEAGLVGEYEGVDAHLTPQARHHDITREEAFRSVGLEYFTSVGRDAGNRRALVSRMEAARARALWLPPDQRRWTVVPPAWWVPTETVAQRRALSPDQRRRWLAHRQ</sequence>
<evidence type="ECO:0000313" key="2">
    <source>
        <dbReference type="EMBL" id="MBF4768828.1"/>
    </source>
</evidence>
<dbReference type="EMBL" id="JADKPO010000017">
    <property type="protein sequence ID" value="MBF4768828.1"/>
    <property type="molecule type" value="Genomic_DNA"/>
</dbReference>
<dbReference type="AlphaFoldDB" id="A0A930VLB4"/>
<feature type="region of interest" description="Disordered" evidence="1">
    <location>
        <begin position="18"/>
        <end position="44"/>
    </location>
</feature>
<proteinExistence type="predicted"/>
<organism evidence="2 3">
    <name type="scientific">Nocardioides agariphilus</name>
    <dbReference type="NCBI Taxonomy" id="433664"/>
    <lineage>
        <taxon>Bacteria</taxon>
        <taxon>Bacillati</taxon>
        <taxon>Actinomycetota</taxon>
        <taxon>Actinomycetes</taxon>
        <taxon>Propionibacteriales</taxon>
        <taxon>Nocardioidaceae</taxon>
        <taxon>Nocardioides</taxon>
    </lineage>
</organism>
<evidence type="ECO:0000313" key="3">
    <source>
        <dbReference type="Proteomes" id="UP000660668"/>
    </source>
</evidence>
<evidence type="ECO:0000256" key="1">
    <source>
        <dbReference type="SAM" id="MobiDB-lite"/>
    </source>
</evidence>